<feature type="signal peptide" evidence="1">
    <location>
        <begin position="1"/>
        <end position="21"/>
    </location>
</feature>
<keyword evidence="4" id="KW-1185">Reference proteome</keyword>
<gene>
    <name evidence="3" type="ORF">P3T76_013993</name>
</gene>
<accession>A0AAD9G3C8</accession>
<dbReference type="InterPro" id="IPR005135">
    <property type="entry name" value="Endo/exonuclease/phosphatase"/>
</dbReference>
<keyword evidence="1" id="KW-0732">Signal</keyword>
<proteinExistence type="predicted"/>
<sequence length="337" mass="37432">MPVSLILNMLIIKTILLGAAAVAFHSAVGFNIQTQLGSSDSTQLKVMSFNVRTSIANDKCPSGCWEQRKWRAKKLVERYQPDLIGTQEGAPDQIEFFISNMSYASLGECAGECKWNERNSIFYKPERWEVLENTTFALSGTPEVLGSNTWDLQYLRAAAMARLRDRASSRVVCILNTHYDITRGQNQSSLLVTERMSEYCQDGDAVFMTGDLNAIPTTAAVQYLANEIPLNGSYTPIPMYDSLTAAGAGGATWIGNDFNNHTWEPYKFDYIFTRDDAETCLQNASTLVDLFDGYSSSDHAIPLSEFCLGSQCSNCIGRNQPETKQDVQVQLRVSVLV</sequence>
<evidence type="ECO:0000313" key="3">
    <source>
        <dbReference type="EMBL" id="KAK1930672.1"/>
    </source>
</evidence>
<dbReference type="SUPFAM" id="SSF56219">
    <property type="entry name" value="DNase I-like"/>
    <property type="match status" value="1"/>
</dbReference>
<reference evidence="3" key="1">
    <citation type="submission" date="2023-08" db="EMBL/GenBank/DDBJ databases">
        <title>Reference Genome Resource for the Citrus Pathogen Phytophthora citrophthora.</title>
        <authorList>
            <person name="Moller H."/>
            <person name="Coetzee B."/>
            <person name="Rose L.J."/>
            <person name="Van Niekerk J.M."/>
        </authorList>
    </citation>
    <scope>NUCLEOTIDE SEQUENCE</scope>
    <source>
        <strain evidence="3">STE-U-9442</strain>
    </source>
</reference>
<dbReference type="AlphaFoldDB" id="A0AAD9G3C8"/>
<evidence type="ECO:0000313" key="4">
    <source>
        <dbReference type="Proteomes" id="UP001259832"/>
    </source>
</evidence>
<protein>
    <recommendedName>
        <fullName evidence="2">Endonuclease/exonuclease/phosphatase domain-containing protein</fullName>
    </recommendedName>
</protein>
<dbReference type="Gene3D" id="3.60.10.10">
    <property type="entry name" value="Endonuclease/exonuclease/phosphatase"/>
    <property type="match status" value="1"/>
</dbReference>
<evidence type="ECO:0000256" key="1">
    <source>
        <dbReference type="SAM" id="SignalP"/>
    </source>
</evidence>
<dbReference type="InterPro" id="IPR036691">
    <property type="entry name" value="Endo/exonu/phosph_ase_sf"/>
</dbReference>
<dbReference type="Pfam" id="PF03372">
    <property type="entry name" value="Exo_endo_phos"/>
    <property type="match status" value="1"/>
</dbReference>
<organism evidence="3 4">
    <name type="scientific">Phytophthora citrophthora</name>
    <dbReference type="NCBI Taxonomy" id="4793"/>
    <lineage>
        <taxon>Eukaryota</taxon>
        <taxon>Sar</taxon>
        <taxon>Stramenopiles</taxon>
        <taxon>Oomycota</taxon>
        <taxon>Peronosporomycetes</taxon>
        <taxon>Peronosporales</taxon>
        <taxon>Peronosporaceae</taxon>
        <taxon>Phytophthora</taxon>
    </lineage>
</organism>
<dbReference type="Proteomes" id="UP001259832">
    <property type="component" value="Unassembled WGS sequence"/>
</dbReference>
<feature type="chain" id="PRO_5041973423" description="Endonuclease/exonuclease/phosphatase domain-containing protein" evidence="1">
    <location>
        <begin position="22"/>
        <end position="337"/>
    </location>
</feature>
<dbReference type="GO" id="GO:0000175">
    <property type="term" value="F:3'-5'-RNA exonuclease activity"/>
    <property type="evidence" value="ECO:0007669"/>
    <property type="project" value="TreeGrafter"/>
</dbReference>
<dbReference type="EMBL" id="JASMQC010000038">
    <property type="protein sequence ID" value="KAK1930672.1"/>
    <property type="molecule type" value="Genomic_DNA"/>
</dbReference>
<dbReference type="PANTHER" id="PTHR12121:SF36">
    <property type="entry name" value="ENDONUCLEASE_EXONUCLEASE_PHOSPHATASE DOMAIN-CONTAINING PROTEIN"/>
    <property type="match status" value="1"/>
</dbReference>
<comment type="caution">
    <text evidence="3">The sequence shown here is derived from an EMBL/GenBank/DDBJ whole genome shotgun (WGS) entry which is preliminary data.</text>
</comment>
<evidence type="ECO:0000259" key="2">
    <source>
        <dbReference type="Pfam" id="PF03372"/>
    </source>
</evidence>
<dbReference type="InterPro" id="IPR050410">
    <property type="entry name" value="CCR4/nocturin_mRNA_transcr"/>
</dbReference>
<dbReference type="PANTHER" id="PTHR12121">
    <property type="entry name" value="CARBON CATABOLITE REPRESSOR PROTEIN 4"/>
    <property type="match status" value="1"/>
</dbReference>
<feature type="domain" description="Endonuclease/exonuclease/phosphatase" evidence="2">
    <location>
        <begin position="47"/>
        <end position="299"/>
    </location>
</feature>
<name>A0AAD9G3C8_9STRA</name>